<sequence>MFKFKRKLLIHIPTHSGLKPFKCEGLEVSPPLDHQSNTFTYFVSCHCGECSQITKSSQQRVGTATRSTLEYNL</sequence>
<dbReference type="AlphaFoldDB" id="A0A7R9FK05"/>
<name>A0A7R9FK05_9NEOP</name>
<organism evidence="1">
    <name type="scientific">Timema tahoe</name>
    <dbReference type="NCBI Taxonomy" id="61484"/>
    <lineage>
        <taxon>Eukaryota</taxon>
        <taxon>Metazoa</taxon>
        <taxon>Ecdysozoa</taxon>
        <taxon>Arthropoda</taxon>
        <taxon>Hexapoda</taxon>
        <taxon>Insecta</taxon>
        <taxon>Pterygota</taxon>
        <taxon>Neoptera</taxon>
        <taxon>Polyneoptera</taxon>
        <taxon>Phasmatodea</taxon>
        <taxon>Timematodea</taxon>
        <taxon>Timematoidea</taxon>
        <taxon>Timematidae</taxon>
        <taxon>Timema</taxon>
    </lineage>
</organism>
<proteinExistence type="predicted"/>
<dbReference type="EMBL" id="OE000747">
    <property type="protein sequence ID" value="CAD7454912.1"/>
    <property type="molecule type" value="Genomic_DNA"/>
</dbReference>
<reference evidence="1" key="1">
    <citation type="submission" date="2020-11" db="EMBL/GenBank/DDBJ databases">
        <authorList>
            <person name="Tran Van P."/>
        </authorList>
    </citation>
    <scope>NUCLEOTIDE SEQUENCE</scope>
</reference>
<evidence type="ECO:0000313" key="1">
    <source>
        <dbReference type="EMBL" id="CAD7454912.1"/>
    </source>
</evidence>
<accession>A0A7R9FK05</accession>
<gene>
    <name evidence="1" type="ORF">TTEB3V08_LOCUS3002</name>
</gene>
<protein>
    <submittedName>
        <fullName evidence="1">Uncharacterized protein</fullName>
    </submittedName>
</protein>